<organism evidence="1 2">
    <name type="scientific">Cymbomonas tetramitiformis</name>
    <dbReference type="NCBI Taxonomy" id="36881"/>
    <lineage>
        <taxon>Eukaryota</taxon>
        <taxon>Viridiplantae</taxon>
        <taxon>Chlorophyta</taxon>
        <taxon>Pyramimonadophyceae</taxon>
        <taxon>Pyramimonadales</taxon>
        <taxon>Pyramimonadaceae</taxon>
        <taxon>Cymbomonas</taxon>
    </lineage>
</organism>
<dbReference type="EMBL" id="LGRX02008348">
    <property type="protein sequence ID" value="KAK3273634.1"/>
    <property type="molecule type" value="Genomic_DNA"/>
</dbReference>
<name>A0AAE0L6K4_9CHLO</name>
<protein>
    <submittedName>
        <fullName evidence="1">Uncharacterized protein</fullName>
    </submittedName>
</protein>
<dbReference type="AlphaFoldDB" id="A0AAE0L6K4"/>
<sequence>MLEDLSAASFCIGDAVEKHAIDEYLQCCQPADTRFGVCGVGGALHINTFKHVAHAHEPDVSFMDTIADGFGLSDPDPPLAMHCMGPVVSVDSVSVAGEDSEDADDGLPPPRQALGCGKPPCIGLRQAAMHWAAASRHWALGAPP</sequence>
<evidence type="ECO:0000313" key="2">
    <source>
        <dbReference type="Proteomes" id="UP001190700"/>
    </source>
</evidence>
<evidence type="ECO:0000313" key="1">
    <source>
        <dbReference type="EMBL" id="KAK3273634.1"/>
    </source>
</evidence>
<gene>
    <name evidence="1" type="ORF">CYMTET_18134</name>
</gene>
<comment type="caution">
    <text evidence="1">The sequence shown here is derived from an EMBL/GenBank/DDBJ whole genome shotgun (WGS) entry which is preliminary data.</text>
</comment>
<dbReference type="Proteomes" id="UP001190700">
    <property type="component" value="Unassembled WGS sequence"/>
</dbReference>
<keyword evidence="2" id="KW-1185">Reference proteome</keyword>
<reference evidence="1 2" key="1">
    <citation type="journal article" date="2015" name="Genome Biol. Evol.">
        <title>Comparative Genomics of a Bacterivorous Green Alga Reveals Evolutionary Causalities and Consequences of Phago-Mixotrophic Mode of Nutrition.</title>
        <authorList>
            <person name="Burns J.A."/>
            <person name="Paasch A."/>
            <person name="Narechania A."/>
            <person name="Kim E."/>
        </authorList>
    </citation>
    <scope>NUCLEOTIDE SEQUENCE [LARGE SCALE GENOMIC DNA]</scope>
    <source>
        <strain evidence="1 2">PLY_AMNH</strain>
    </source>
</reference>
<accession>A0AAE0L6K4</accession>
<proteinExistence type="predicted"/>